<evidence type="ECO:0000256" key="16">
    <source>
        <dbReference type="SAM" id="SignalP"/>
    </source>
</evidence>
<evidence type="ECO:0000256" key="8">
    <source>
        <dbReference type="ARBA" id="ARBA00022801"/>
    </source>
</evidence>
<dbReference type="PANTHER" id="PTHR21581">
    <property type="entry name" value="D-ALANYL-D-ALANINE CARBOXYPEPTIDASE"/>
    <property type="match status" value="1"/>
</dbReference>
<evidence type="ECO:0000256" key="14">
    <source>
        <dbReference type="PIRSR" id="PIRSR618044-2"/>
    </source>
</evidence>
<evidence type="ECO:0000256" key="6">
    <source>
        <dbReference type="ARBA" id="ARBA00022670"/>
    </source>
</evidence>
<keyword evidence="19" id="KW-1185">Reference proteome</keyword>
<protein>
    <recommendedName>
        <fullName evidence="4">serine-type D-Ala-D-Ala carboxypeptidase</fullName>
        <ecNumber evidence="4">3.4.16.4</ecNumber>
    </recommendedName>
</protein>
<dbReference type="Pfam" id="PF00768">
    <property type="entry name" value="Peptidase_S11"/>
    <property type="match status" value="1"/>
</dbReference>
<evidence type="ECO:0000259" key="17">
    <source>
        <dbReference type="SMART" id="SM00936"/>
    </source>
</evidence>
<dbReference type="RefSeq" id="WP_081126838.1">
    <property type="nucleotide sequence ID" value="NZ_DAHXOC010000012.1"/>
</dbReference>
<gene>
    <name evidence="18" type="ORF">B1806_05275</name>
</gene>
<organism evidence="18 19">
    <name type="scientific">Metallibacterium scheffleri</name>
    <dbReference type="NCBI Taxonomy" id="993689"/>
    <lineage>
        <taxon>Bacteria</taxon>
        <taxon>Pseudomonadati</taxon>
        <taxon>Pseudomonadota</taxon>
        <taxon>Gammaproteobacteria</taxon>
        <taxon>Lysobacterales</taxon>
        <taxon>Rhodanobacteraceae</taxon>
        <taxon>Metallibacterium</taxon>
    </lineage>
</organism>
<name>A0A4S3KRS0_9GAMM</name>
<dbReference type="GO" id="GO:0009002">
    <property type="term" value="F:serine-type D-Ala-D-Ala carboxypeptidase activity"/>
    <property type="evidence" value="ECO:0007669"/>
    <property type="project" value="UniProtKB-EC"/>
</dbReference>
<feature type="domain" description="Peptidase S11 D-Ala-D-Ala carboxypeptidase A C-terminal" evidence="17">
    <location>
        <begin position="300"/>
        <end position="390"/>
    </location>
</feature>
<keyword evidence="5 18" id="KW-0121">Carboxypeptidase</keyword>
<dbReference type="EMBL" id="MWQO01000016">
    <property type="protein sequence ID" value="THD11158.1"/>
    <property type="molecule type" value="Genomic_DNA"/>
</dbReference>
<feature type="chain" id="PRO_5020730707" description="serine-type D-Ala-D-Ala carboxypeptidase" evidence="16">
    <location>
        <begin position="25"/>
        <end position="424"/>
    </location>
</feature>
<evidence type="ECO:0000313" key="19">
    <source>
        <dbReference type="Proteomes" id="UP000307749"/>
    </source>
</evidence>
<dbReference type="Pfam" id="PF07943">
    <property type="entry name" value="PBP5_C"/>
    <property type="match status" value="1"/>
</dbReference>
<keyword evidence="11" id="KW-0961">Cell wall biogenesis/degradation</keyword>
<dbReference type="GO" id="GO:0009252">
    <property type="term" value="P:peptidoglycan biosynthetic process"/>
    <property type="evidence" value="ECO:0007669"/>
    <property type="project" value="UniProtKB-UniPathway"/>
</dbReference>
<evidence type="ECO:0000256" key="2">
    <source>
        <dbReference type="ARBA" id="ARBA00004752"/>
    </source>
</evidence>
<keyword evidence="10" id="KW-0573">Peptidoglycan synthesis</keyword>
<dbReference type="GO" id="GO:0008360">
    <property type="term" value="P:regulation of cell shape"/>
    <property type="evidence" value="ECO:0007669"/>
    <property type="project" value="UniProtKB-KW"/>
</dbReference>
<keyword evidence="7 16" id="KW-0732">Signal</keyword>
<feature type="active site" evidence="13">
    <location>
        <position position="148"/>
    </location>
</feature>
<keyword evidence="6" id="KW-0645">Protease</keyword>
<comment type="catalytic activity">
    <reaction evidence="12">
        <text>Preferential cleavage: (Ac)2-L-Lys-D-Ala-|-D-Ala. Also transpeptidation of peptidyl-alanyl moieties that are N-acyl substituents of D-alanine.</text>
        <dbReference type="EC" id="3.4.16.4"/>
    </reaction>
</comment>
<comment type="pathway">
    <text evidence="2">Cell wall biogenesis; peptidoglycan biosynthesis.</text>
</comment>
<reference evidence="18 19" key="1">
    <citation type="submission" date="2017-02" db="EMBL/GenBank/DDBJ databases">
        <title>Whole genome sequencing of Metallibacterium scheffleri DSM 24874 (T).</title>
        <authorList>
            <person name="Kumar S."/>
            <person name="Patil P."/>
            <person name="Patil P.B."/>
        </authorList>
    </citation>
    <scope>NUCLEOTIDE SEQUENCE [LARGE SCALE GENOMIC DNA]</scope>
    <source>
        <strain evidence="18 19">DSM 24874</strain>
    </source>
</reference>
<dbReference type="SUPFAM" id="SSF56601">
    <property type="entry name" value="beta-lactamase/transpeptidase-like"/>
    <property type="match status" value="1"/>
</dbReference>
<accession>A0A4S3KRS0</accession>
<feature type="signal peptide" evidence="16">
    <location>
        <begin position="1"/>
        <end position="24"/>
    </location>
</feature>
<sequence>MKCKRAVPALLAAVLLVMVTATQAQQPVPGAALPMPPRPTVAMPQMPTPPPPALDAISYVLMDYQTGQLIAHHDMHMRLPPASLTKLMTAYVVDAALASGKVHWNDKVYISDHAWAKGGAGTDGSTSFLKLHHYYPLSEVYKGMIVQSGNDAAIALAEHVAGTEGAFVQLMNAYAQRLGMKNTHYSDADGYPKPDLYVTAYDLALLARALIHDFPQYYYVYKIPHVTIDGIKQWNRNMLLWRDPSVDGLKTGSTAEAGFCLVASAERNGQRLIGVVMKTKSLSDAANQDEALFNYGFRFFTTRTLYKPNQALATPVVWKGASGTLPVGVTQAVAVTLPRGHYADLKASMDIPATLIAPFKQGQRIGTLSVSLDGKVLAQAPLVALKAVPEAGFFGRTWDSLRLWWAGDKARPAVPALPPSAAKP</sequence>
<evidence type="ECO:0000256" key="12">
    <source>
        <dbReference type="ARBA" id="ARBA00034000"/>
    </source>
</evidence>
<evidence type="ECO:0000256" key="3">
    <source>
        <dbReference type="ARBA" id="ARBA00007164"/>
    </source>
</evidence>
<dbReference type="Gene3D" id="3.40.710.10">
    <property type="entry name" value="DD-peptidase/beta-lactamase superfamily"/>
    <property type="match status" value="1"/>
</dbReference>
<dbReference type="InterPro" id="IPR012338">
    <property type="entry name" value="Beta-lactam/transpept-like"/>
</dbReference>
<dbReference type="SMART" id="SM00936">
    <property type="entry name" value="PBP5_C"/>
    <property type="match status" value="1"/>
</dbReference>
<comment type="caution">
    <text evidence="18">The sequence shown here is derived from an EMBL/GenBank/DDBJ whole genome shotgun (WGS) entry which is preliminary data.</text>
</comment>
<dbReference type="InterPro" id="IPR018044">
    <property type="entry name" value="Peptidase_S11"/>
</dbReference>
<dbReference type="PRINTS" id="PR00725">
    <property type="entry name" value="DADACBPTASE1"/>
</dbReference>
<dbReference type="InterPro" id="IPR001967">
    <property type="entry name" value="Peptidase_S11_N"/>
</dbReference>
<dbReference type="EC" id="3.4.16.4" evidence="4"/>
<comment type="function">
    <text evidence="1">Removes C-terminal D-alanyl residues from sugar-peptide cell wall precursors.</text>
</comment>
<feature type="binding site" evidence="14">
    <location>
        <position position="250"/>
    </location>
    <ligand>
        <name>substrate</name>
    </ligand>
</feature>
<dbReference type="PANTHER" id="PTHR21581:SF6">
    <property type="entry name" value="TRAFFICKING PROTEIN PARTICLE COMPLEX SUBUNIT 12"/>
    <property type="match status" value="1"/>
</dbReference>
<dbReference type="GO" id="GO:0071555">
    <property type="term" value="P:cell wall organization"/>
    <property type="evidence" value="ECO:0007669"/>
    <property type="project" value="UniProtKB-KW"/>
</dbReference>
<evidence type="ECO:0000256" key="11">
    <source>
        <dbReference type="ARBA" id="ARBA00023316"/>
    </source>
</evidence>
<dbReference type="Proteomes" id="UP000307749">
    <property type="component" value="Unassembled WGS sequence"/>
</dbReference>
<evidence type="ECO:0000256" key="9">
    <source>
        <dbReference type="ARBA" id="ARBA00022960"/>
    </source>
</evidence>
<evidence type="ECO:0000313" key="18">
    <source>
        <dbReference type="EMBL" id="THD11158.1"/>
    </source>
</evidence>
<proteinExistence type="inferred from homology"/>
<dbReference type="InterPro" id="IPR012907">
    <property type="entry name" value="Peptidase_S11_C"/>
</dbReference>
<feature type="active site" description="Acyl-ester intermediate" evidence="13">
    <location>
        <position position="83"/>
    </location>
</feature>
<feature type="active site" description="Proton acceptor" evidence="13">
    <location>
        <position position="86"/>
    </location>
</feature>
<evidence type="ECO:0000256" key="5">
    <source>
        <dbReference type="ARBA" id="ARBA00022645"/>
    </source>
</evidence>
<dbReference type="SUPFAM" id="SSF69189">
    <property type="entry name" value="Penicillin-binding protein associated domain"/>
    <property type="match status" value="1"/>
</dbReference>
<evidence type="ECO:0000256" key="10">
    <source>
        <dbReference type="ARBA" id="ARBA00022984"/>
    </source>
</evidence>
<evidence type="ECO:0000256" key="13">
    <source>
        <dbReference type="PIRSR" id="PIRSR618044-1"/>
    </source>
</evidence>
<keyword evidence="9" id="KW-0133">Cell shape</keyword>
<evidence type="ECO:0000256" key="15">
    <source>
        <dbReference type="RuleBase" id="RU004016"/>
    </source>
</evidence>
<keyword evidence="8" id="KW-0378">Hydrolase</keyword>
<dbReference type="Gene3D" id="2.60.410.10">
    <property type="entry name" value="D-Ala-D-Ala carboxypeptidase, C-terminal domain"/>
    <property type="match status" value="1"/>
</dbReference>
<comment type="similarity">
    <text evidence="3 15">Belongs to the peptidase S11 family.</text>
</comment>
<dbReference type="InterPro" id="IPR037167">
    <property type="entry name" value="Peptidase_S11_C_sf"/>
</dbReference>
<evidence type="ECO:0000256" key="4">
    <source>
        <dbReference type="ARBA" id="ARBA00012448"/>
    </source>
</evidence>
<dbReference type="STRING" id="993689.GCA_002077135_01232"/>
<dbReference type="InterPro" id="IPR015956">
    <property type="entry name" value="Peniciliin-bd_prot_C_sf"/>
</dbReference>
<evidence type="ECO:0000256" key="7">
    <source>
        <dbReference type="ARBA" id="ARBA00022729"/>
    </source>
</evidence>
<dbReference type="AlphaFoldDB" id="A0A4S3KRS0"/>
<dbReference type="GO" id="GO:0006508">
    <property type="term" value="P:proteolysis"/>
    <property type="evidence" value="ECO:0007669"/>
    <property type="project" value="UniProtKB-KW"/>
</dbReference>
<evidence type="ECO:0000256" key="1">
    <source>
        <dbReference type="ARBA" id="ARBA00003217"/>
    </source>
</evidence>
<dbReference type="UniPathway" id="UPA00219"/>